<comment type="caution">
    <text evidence="2">The sequence shown here is derived from an EMBL/GenBank/DDBJ whole genome shotgun (WGS) entry which is preliminary data.</text>
</comment>
<proteinExistence type="predicted"/>
<name>A0A813H832_POLGL</name>
<evidence type="ECO:0000313" key="2">
    <source>
        <dbReference type="EMBL" id="CAE8633814.1"/>
    </source>
</evidence>
<feature type="compositionally biased region" description="Polar residues" evidence="1">
    <location>
        <begin position="215"/>
        <end position="234"/>
    </location>
</feature>
<feature type="compositionally biased region" description="Basic and acidic residues" evidence="1">
    <location>
        <begin position="11"/>
        <end position="21"/>
    </location>
</feature>
<feature type="compositionally biased region" description="Gly residues" evidence="1">
    <location>
        <begin position="282"/>
        <end position="304"/>
    </location>
</feature>
<evidence type="ECO:0000313" key="3">
    <source>
        <dbReference type="Proteomes" id="UP000654075"/>
    </source>
</evidence>
<accession>A0A813H832</accession>
<evidence type="ECO:0000256" key="1">
    <source>
        <dbReference type="SAM" id="MobiDB-lite"/>
    </source>
</evidence>
<organism evidence="2 3">
    <name type="scientific">Polarella glacialis</name>
    <name type="common">Dinoflagellate</name>
    <dbReference type="NCBI Taxonomy" id="89957"/>
    <lineage>
        <taxon>Eukaryota</taxon>
        <taxon>Sar</taxon>
        <taxon>Alveolata</taxon>
        <taxon>Dinophyceae</taxon>
        <taxon>Suessiales</taxon>
        <taxon>Suessiaceae</taxon>
        <taxon>Polarella</taxon>
    </lineage>
</organism>
<protein>
    <submittedName>
        <fullName evidence="2">Uncharacterized protein</fullName>
    </submittedName>
</protein>
<dbReference type="AlphaFoldDB" id="A0A813H832"/>
<feature type="compositionally biased region" description="Gly residues" evidence="1">
    <location>
        <begin position="145"/>
        <end position="160"/>
    </location>
</feature>
<gene>
    <name evidence="2" type="ORF">PGLA1383_LOCUS49570</name>
</gene>
<sequence length="328" mass="32603">MRPSSGASTRSRRDEVWETKRQRWLHRQGGGGGGGGGGYRPSQLSDLGGHSSAMPGAPKSPLSKLMQEGYPRGAPTAVTAHQPYGDRPSSGSGCGFMPGMQNQASRGSPGGGFDAGIANQWNANVASGVRDGQNRHDPSVSGPHIRGGGTRVTQAPGGGSSIDLGWPQGGGGSAHPPRMPSGGCTPQGPGSYGGGQAAAPPYSGAQDSYQRHPQRGNSPSAQSRGSGSGLSTSPWGREDDYAIPQRARQAATPPFGIDTSAQMAGGRAPSNGRERGQPSSPFGGGGGGGGGGVASAIYGGGGGDAPSACGRRVQHGRTPGGGSQIVFG</sequence>
<feature type="compositionally biased region" description="Gly residues" evidence="1">
    <location>
        <begin position="318"/>
        <end position="328"/>
    </location>
</feature>
<dbReference type="EMBL" id="CAJNNV010030840">
    <property type="protein sequence ID" value="CAE8633814.1"/>
    <property type="molecule type" value="Genomic_DNA"/>
</dbReference>
<keyword evidence="3" id="KW-1185">Reference proteome</keyword>
<dbReference type="Proteomes" id="UP000654075">
    <property type="component" value="Unassembled WGS sequence"/>
</dbReference>
<feature type="region of interest" description="Disordered" evidence="1">
    <location>
        <begin position="1"/>
        <end position="328"/>
    </location>
</feature>
<feature type="compositionally biased region" description="Gly residues" evidence="1">
    <location>
        <begin position="28"/>
        <end position="39"/>
    </location>
</feature>
<reference evidence="2" key="1">
    <citation type="submission" date="2021-02" db="EMBL/GenBank/DDBJ databases">
        <authorList>
            <person name="Dougan E. K."/>
            <person name="Rhodes N."/>
            <person name="Thang M."/>
            <person name="Chan C."/>
        </authorList>
    </citation>
    <scope>NUCLEOTIDE SEQUENCE</scope>
</reference>